<dbReference type="OrthoDB" id="4964938at2"/>
<accession>A0A1B7LY14</accession>
<organism evidence="2 3">
    <name type="scientific">Enteractinococcus helveticum</name>
    <dbReference type="NCBI Taxonomy" id="1837282"/>
    <lineage>
        <taxon>Bacteria</taxon>
        <taxon>Bacillati</taxon>
        <taxon>Actinomycetota</taxon>
        <taxon>Actinomycetes</taxon>
        <taxon>Micrococcales</taxon>
        <taxon>Micrococcaceae</taxon>
    </lineage>
</organism>
<feature type="transmembrane region" description="Helical" evidence="1">
    <location>
        <begin position="56"/>
        <end position="76"/>
    </location>
</feature>
<keyword evidence="3" id="KW-1185">Reference proteome</keyword>
<dbReference type="AlphaFoldDB" id="A0A1B7LY14"/>
<proteinExistence type="predicted"/>
<sequence length="158" mass="16966">MAKATNTKPRQVKNFGLAFFFLGLIVIAVQLINYIITVMPAAEDAVLDVGDGTTIAVSSLSSSYLTLVIIALLVYGGTWFGVIRSMNWARWIAVILAILTAVLAVQSFAQVVAAGFSDMVGLGLSLAQLIAAGWVLALAFRQDVHQWYGKKTQSQTQS</sequence>
<keyword evidence="1" id="KW-0812">Transmembrane</keyword>
<feature type="transmembrane region" description="Helical" evidence="1">
    <location>
        <begin position="88"/>
        <end position="113"/>
    </location>
</feature>
<feature type="transmembrane region" description="Helical" evidence="1">
    <location>
        <begin position="119"/>
        <end position="140"/>
    </location>
</feature>
<reference evidence="2 3" key="1">
    <citation type="submission" date="2016-04" db="EMBL/GenBank/DDBJ databases">
        <title>First whole genome shotgun sequence of the bacterium Enteractinococcus sp. strain UASWS1574.</title>
        <authorList>
            <person name="Crovadore J."/>
            <person name="Chablais R."/>
            <person name="Lefort F."/>
        </authorList>
    </citation>
    <scope>NUCLEOTIDE SEQUENCE [LARGE SCALE GENOMIC DNA]</scope>
    <source>
        <strain evidence="2 3">UASWS1574</strain>
    </source>
</reference>
<protein>
    <submittedName>
        <fullName evidence="2">Uncharacterized protein</fullName>
    </submittedName>
</protein>
<keyword evidence="1" id="KW-1133">Transmembrane helix</keyword>
<name>A0A1B7LY14_9MICC</name>
<comment type="caution">
    <text evidence="2">The sequence shown here is derived from an EMBL/GenBank/DDBJ whole genome shotgun (WGS) entry which is preliminary data.</text>
</comment>
<dbReference type="RefSeq" id="WP_043057468.1">
    <property type="nucleotide sequence ID" value="NZ_LXEY01000020.1"/>
</dbReference>
<feature type="transmembrane region" description="Helical" evidence="1">
    <location>
        <begin position="12"/>
        <end position="36"/>
    </location>
</feature>
<dbReference type="Proteomes" id="UP000078292">
    <property type="component" value="Unassembled WGS sequence"/>
</dbReference>
<evidence type="ECO:0000256" key="1">
    <source>
        <dbReference type="SAM" id="Phobius"/>
    </source>
</evidence>
<keyword evidence="1" id="KW-0472">Membrane</keyword>
<evidence type="ECO:0000313" key="2">
    <source>
        <dbReference type="EMBL" id="OAV60184.1"/>
    </source>
</evidence>
<evidence type="ECO:0000313" key="3">
    <source>
        <dbReference type="Proteomes" id="UP000078292"/>
    </source>
</evidence>
<dbReference type="STRING" id="1837282.A6F49_12395"/>
<dbReference type="EMBL" id="LXEY01000020">
    <property type="protein sequence ID" value="OAV60184.1"/>
    <property type="molecule type" value="Genomic_DNA"/>
</dbReference>
<gene>
    <name evidence="2" type="ORF">A6F49_12395</name>
</gene>